<dbReference type="Proteomes" id="UP001595444">
    <property type="component" value="Unassembled WGS sequence"/>
</dbReference>
<feature type="compositionally biased region" description="Polar residues" evidence="8">
    <location>
        <begin position="71"/>
        <end position="91"/>
    </location>
</feature>
<evidence type="ECO:0000313" key="10">
    <source>
        <dbReference type="EMBL" id="MFC3050777.1"/>
    </source>
</evidence>
<comment type="caution">
    <text evidence="10">The sequence shown here is derived from an EMBL/GenBank/DDBJ whole genome shotgun (WGS) entry which is preliminary data.</text>
</comment>
<evidence type="ECO:0000256" key="3">
    <source>
        <dbReference type="ARBA" id="ARBA00022475"/>
    </source>
</evidence>
<keyword evidence="11" id="KW-1185">Reference proteome</keyword>
<evidence type="ECO:0000256" key="6">
    <source>
        <dbReference type="ARBA" id="ARBA00023136"/>
    </source>
</evidence>
<evidence type="ECO:0000256" key="4">
    <source>
        <dbReference type="ARBA" id="ARBA00022692"/>
    </source>
</evidence>
<evidence type="ECO:0000256" key="1">
    <source>
        <dbReference type="ARBA" id="ARBA00004162"/>
    </source>
</evidence>
<dbReference type="PANTHER" id="PTHR30329:SF21">
    <property type="entry name" value="LIPOPROTEIN YIAD-RELATED"/>
    <property type="match status" value="1"/>
</dbReference>
<keyword evidence="4" id="KW-0812">Transmembrane</keyword>
<keyword evidence="10" id="KW-0282">Flagellum</keyword>
<evidence type="ECO:0000256" key="5">
    <source>
        <dbReference type="ARBA" id="ARBA00022989"/>
    </source>
</evidence>
<dbReference type="Gene3D" id="3.30.1330.60">
    <property type="entry name" value="OmpA-like domain"/>
    <property type="match status" value="1"/>
</dbReference>
<keyword evidence="3" id="KW-1003">Cell membrane</keyword>
<dbReference type="PANTHER" id="PTHR30329">
    <property type="entry name" value="STATOR ELEMENT OF FLAGELLAR MOTOR COMPLEX"/>
    <property type="match status" value="1"/>
</dbReference>
<accession>A0ABV7D119</accession>
<dbReference type="SUPFAM" id="SSF103088">
    <property type="entry name" value="OmpA-like"/>
    <property type="match status" value="1"/>
</dbReference>
<evidence type="ECO:0000313" key="11">
    <source>
        <dbReference type="Proteomes" id="UP001595444"/>
    </source>
</evidence>
<comment type="similarity">
    <text evidence="2">Belongs to the MotB family.</text>
</comment>
<evidence type="ECO:0000259" key="9">
    <source>
        <dbReference type="PROSITE" id="PS51123"/>
    </source>
</evidence>
<dbReference type="InterPro" id="IPR050330">
    <property type="entry name" value="Bact_OuterMem_StrucFunc"/>
</dbReference>
<evidence type="ECO:0000256" key="8">
    <source>
        <dbReference type="SAM" id="MobiDB-lite"/>
    </source>
</evidence>
<gene>
    <name evidence="10" type="ORF">ACFOKA_02550</name>
</gene>
<keyword evidence="10" id="KW-0969">Cilium</keyword>
<protein>
    <submittedName>
        <fullName evidence="10">Flagellar motor protein MotB</fullName>
    </submittedName>
</protein>
<organism evidence="10 11">
    <name type="scientific">Kordiimonas pumila</name>
    <dbReference type="NCBI Taxonomy" id="2161677"/>
    <lineage>
        <taxon>Bacteria</taxon>
        <taxon>Pseudomonadati</taxon>
        <taxon>Pseudomonadota</taxon>
        <taxon>Alphaproteobacteria</taxon>
        <taxon>Kordiimonadales</taxon>
        <taxon>Kordiimonadaceae</taxon>
        <taxon>Kordiimonas</taxon>
    </lineage>
</organism>
<evidence type="ECO:0000256" key="2">
    <source>
        <dbReference type="ARBA" id="ARBA00008914"/>
    </source>
</evidence>
<keyword evidence="10" id="KW-0966">Cell projection</keyword>
<dbReference type="InterPro" id="IPR006665">
    <property type="entry name" value="OmpA-like"/>
</dbReference>
<evidence type="ECO:0000256" key="7">
    <source>
        <dbReference type="PROSITE-ProRule" id="PRU00473"/>
    </source>
</evidence>
<proteinExistence type="inferred from homology"/>
<dbReference type="RefSeq" id="WP_194212635.1">
    <property type="nucleotide sequence ID" value="NZ_CP061205.1"/>
</dbReference>
<dbReference type="Pfam" id="PF00691">
    <property type="entry name" value="OmpA"/>
    <property type="match status" value="1"/>
</dbReference>
<dbReference type="InterPro" id="IPR025713">
    <property type="entry name" value="MotB-like_N_dom"/>
</dbReference>
<dbReference type="PROSITE" id="PS51123">
    <property type="entry name" value="OMPA_2"/>
    <property type="match status" value="1"/>
</dbReference>
<keyword evidence="5" id="KW-1133">Transmembrane helix</keyword>
<name>A0ABV7D119_9PROT</name>
<keyword evidence="6 7" id="KW-0472">Membrane</keyword>
<dbReference type="EMBL" id="JBHRSL010000002">
    <property type="protein sequence ID" value="MFC3050777.1"/>
    <property type="molecule type" value="Genomic_DNA"/>
</dbReference>
<feature type="region of interest" description="Disordered" evidence="8">
    <location>
        <begin position="71"/>
        <end position="133"/>
    </location>
</feature>
<dbReference type="CDD" id="cd07185">
    <property type="entry name" value="OmpA_C-like"/>
    <property type="match status" value="1"/>
</dbReference>
<feature type="domain" description="OmpA-like" evidence="9">
    <location>
        <begin position="177"/>
        <end position="296"/>
    </location>
</feature>
<sequence>MADDDGKRPIIIKKINKVEGGGHHGGAWKVAYADFTTAMMAFFMLLWLLNVAPPETLAGLADYFSPTTAAVSGRSGQDAVNPTTSDSSGLNPSPVVAISRPGPPQSGPTSGKKTGADSEAGGDPSYSDPQAAANKIREREDMAFKQMEEQIKLAIQQSPALNDLKDHLTIEITEDGMKIQLIDKDQRAMFHSGSANLYEYAKRMIEEIGTSIQSLPNRVTIQGHTDGGSFTGADGSTNWELSADRANSARRVLDHSGVSQDRIFEVVGKAGTDPLYPDQPAKTENRRITILVLREAPVVPPNL</sequence>
<dbReference type="InterPro" id="IPR036737">
    <property type="entry name" value="OmpA-like_sf"/>
</dbReference>
<dbReference type="Pfam" id="PF13677">
    <property type="entry name" value="MotB_plug"/>
    <property type="match status" value="1"/>
</dbReference>
<comment type="subcellular location">
    <subcellularLocation>
        <location evidence="1">Cell membrane</location>
        <topology evidence="1">Single-pass membrane protein</topology>
    </subcellularLocation>
</comment>
<reference evidence="11" key="1">
    <citation type="journal article" date="2019" name="Int. J. Syst. Evol. Microbiol.">
        <title>The Global Catalogue of Microorganisms (GCM) 10K type strain sequencing project: providing services to taxonomists for standard genome sequencing and annotation.</title>
        <authorList>
            <consortium name="The Broad Institute Genomics Platform"/>
            <consortium name="The Broad Institute Genome Sequencing Center for Infectious Disease"/>
            <person name="Wu L."/>
            <person name="Ma J."/>
        </authorList>
    </citation>
    <scope>NUCLEOTIDE SEQUENCE [LARGE SCALE GENOMIC DNA]</scope>
    <source>
        <strain evidence="11">KCTC 62164</strain>
    </source>
</reference>